<evidence type="ECO:0000256" key="10">
    <source>
        <dbReference type="ARBA" id="ARBA00023170"/>
    </source>
</evidence>
<keyword evidence="12" id="KW-0807">Transducer</keyword>
<dbReference type="Gene3D" id="2.30.160.11">
    <property type="match status" value="1"/>
</dbReference>
<sequence>MRLPTEIFCTVLLLIFTNHSNADIPDCNYYDTVDISNVERQNDSYLYDDIRIPASLTGDYEYKQYRDLSREPVKKHLRACVCSLRPCIRICCPAKYILANGKCGDGLQEELARYESYIYLTSMNLTIDERVPLTEMTIIRDHFLACDEMMHLTDEYDYLEDGTLRISDDRYIEKQEYCLYPYQFNSDFPKSMWIVVHRCTTYLTPGSNEILTISLICYILTIAVYLYITKLRNVTGKCIISSIISRFIQFLIWLLDNIGVLNGICSPAGYSLYFFRLASNIWLFVVSYHVWKRLTSLSRDDPTCRFQLYSAFVWTTAALMTGINYMVNLMWENDLSKWNWLPLVGFIKCSVKETESGWVYISGPSLVLSTFNVAMFTMAAIYIRKVKGDIKKFAYEEEEEEGRIGCINFDSQTYLRFLRLSVVMGLTWTLNDIPQSARLNIVWRRIMNITDYYHCAFGIVIFILLVLKRSTLTLLMES</sequence>
<keyword evidence="10" id="KW-0675">Receptor</keyword>
<dbReference type="SUPFAM" id="SSF63877">
    <property type="entry name" value="Methuselah ectodomain"/>
    <property type="match status" value="1"/>
</dbReference>
<dbReference type="InterPro" id="IPR023311">
    <property type="entry name" value="Methusela_ecto_dom_2"/>
</dbReference>
<feature type="transmembrane region" description="Helical" evidence="13">
    <location>
        <begin position="210"/>
        <end position="228"/>
    </location>
</feature>
<dbReference type="InterPro" id="IPR010596">
    <property type="entry name" value="Methuselah_N_dom"/>
</dbReference>
<dbReference type="GO" id="GO:0005886">
    <property type="term" value="C:plasma membrane"/>
    <property type="evidence" value="ECO:0007669"/>
    <property type="project" value="UniProtKB-SubCell"/>
</dbReference>
<evidence type="ECO:0000256" key="2">
    <source>
        <dbReference type="ARBA" id="ARBA00008979"/>
    </source>
</evidence>
<feature type="transmembrane region" description="Helical" evidence="13">
    <location>
        <begin position="311"/>
        <end position="331"/>
    </location>
</feature>
<evidence type="ECO:0000259" key="15">
    <source>
        <dbReference type="PROSITE" id="PS50261"/>
    </source>
</evidence>
<accession>B3NF43</accession>
<feature type="chain" id="PRO_5006455275" description="G-protein coupled receptors family 2 profile 2 domain-containing protein" evidence="14">
    <location>
        <begin position="23"/>
        <end position="478"/>
    </location>
</feature>
<keyword evidence="7" id="KW-0297">G-protein coupled receptor</keyword>
<keyword evidence="17" id="KW-1185">Reference proteome</keyword>
<dbReference type="Gene3D" id="1.20.1070.10">
    <property type="entry name" value="Rhodopsin 7-helix transmembrane proteins"/>
    <property type="match status" value="1"/>
</dbReference>
<evidence type="ECO:0000256" key="13">
    <source>
        <dbReference type="SAM" id="Phobius"/>
    </source>
</evidence>
<feature type="transmembrane region" description="Helical" evidence="13">
    <location>
        <begin position="273"/>
        <end position="291"/>
    </location>
</feature>
<protein>
    <recommendedName>
        <fullName evidence="15">G-protein coupled receptors family 2 profile 2 domain-containing protein</fullName>
    </recommendedName>
</protein>
<gene>
    <name evidence="16" type="primary">Dere\GG14912</name>
    <name evidence="16" type="synonym">dere_GLEANR_15036</name>
    <name evidence="16" type="synonym">GG14912</name>
    <name evidence="16" type="ORF">Dere_GG14912</name>
</gene>
<dbReference type="Proteomes" id="UP000008711">
    <property type="component" value="Unassembled WGS sequence"/>
</dbReference>
<dbReference type="PANTHER" id="PTHR47154">
    <property type="entry name" value="G-PROTEIN COUPLED RECEPTOR MTH-RELATED"/>
    <property type="match status" value="1"/>
</dbReference>
<dbReference type="Pfam" id="PF06652">
    <property type="entry name" value="Methuselah_N"/>
    <property type="match status" value="1"/>
</dbReference>
<evidence type="ECO:0000256" key="5">
    <source>
        <dbReference type="ARBA" id="ARBA00022729"/>
    </source>
</evidence>
<dbReference type="CDD" id="cd00251">
    <property type="entry name" value="Mth_Ecto"/>
    <property type="match status" value="1"/>
</dbReference>
<feature type="signal peptide" evidence="14">
    <location>
        <begin position="1"/>
        <end position="22"/>
    </location>
</feature>
<evidence type="ECO:0000256" key="14">
    <source>
        <dbReference type="SAM" id="SignalP"/>
    </source>
</evidence>
<dbReference type="AlphaFoldDB" id="B3NF43"/>
<keyword evidence="5 14" id="KW-0732">Signal</keyword>
<reference evidence="16 17" key="1">
    <citation type="journal article" date="2007" name="Nature">
        <title>Evolution of genes and genomes on the Drosophila phylogeny.</title>
        <authorList>
            <consortium name="Drosophila 12 Genomes Consortium"/>
            <person name="Clark A.G."/>
            <person name="Eisen M.B."/>
            <person name="Smith D.R."/>
            <person name="Bergman C.M."/>
            <person name="Oliver B."/>
            <person name="Markow T.A."/>
            <person name="Kaufman T.C."/>
            <person name="Kellis M."/>
            <person name="Gelbart W."/>
            <person name="Iyer V.N."/>
            <person name="Pollard D.A."/>
            <person name="Sackton T.B."/>
            <person name="Larracuente A.M."/>
            <person name="Singh N.D."/>
            <person name="Abad J.P."/>
            <person name="Abt D.N."/>
            <person name="Adryan B."/>
            <person name="Aguade M."/>
            <person name="Akashi H."/>
            <person name="Anderson W.W."/>
            <person name="Aquadro C.F."/>
            <person name="Ardell D.H."/>
            <person name="Arguello R."/>
            <person name="Artieri C.G."/>
            <person name="Barbash D.A."/>
            <person name="Barker D."/>
            <person name="Barsanti P."/>
            <person name="Batterham P."/>
            <person name="Batzoglou S."/>
            <person name="Begun D."/>
            <person name="Bhutkar A."/>
            <person name="Blanco E."/>
            <person name="Bosak S.A."/>
            <person name="Bradley R.K."/>
            <person name="Brand A.D."/>
            <person name="Brent M.R."/>
            <person name="Brooks A.N."/>
            <person name="Brown R.H."/>
            <person name="Butlin R.K."/>
            <person name="Caggese C."/>
            <person name="Calvi B.R."/>
            <person name="Bernardo de Carvalho A."/>
            <person name="Caspi A."/>
            <person name="Castrezana S."/>
            <person name="Celniker S.E."/>
            <person name="Chang J.L."/>
            <person name="Chapple C."/>
            <person name="Chatterji S."/>
            <person name="Chinwalla A."/>
            <person name="Civetta A."/>
            <person name="Clifton S.W."/>
            <person name="Comeron J.M."/>
            <person name="Costello J.C."/>
            <person name="Coyne J.A."/>
            <person name="Daub J."/>
            <person name="David R.G."/>
            <person name="Delcher A.L."/>
            <person name="Delehaunty K."/>
            <person name="Do C.B."/>
            <person name="Ebling H."/>
            <person name="Edwards K."/>
            <person name="Eickbush T."/>
            <person name="Evans J.D."/>
            <person name="Filipski A."/>
            <person name="Findeiss S."/>
            <person name="Freyhult E."/>
            <person name="Fulton L."/>
            <person name="Fulton R."/>
            <person name="Garcia A.C."/>
            <person name="Gardiner A."/>
            <person name="Garfield D.A."/>
            <person name="Garvin B.E."/>
            <person name="Gibson G."/>
            <person name="Gilbert D."/>
            <person name="Gnerre S."/>
            <person name="Godfrey J."/>
            <person name="Good R."/>
            <person name="Gotea V."/>
            <person name="Gravely B."/>
            <person name="Greenberg A.J."/>
            <person name="Griffiths-Jones S."/>
            <person name="Gross S."/>
            <person name="Guigo R."/>
            <person name="Gustafson E.A."/>
            <person name="Haerty W."/>
            <person name="Hahn M.W."/>
            <person name="Halligan D.L."/>
            <person name="Halpern A.L."/>
            <person name="Halter G.M."/>
            <person name="Han M.V."/>
            <person name="Heger A."/>
            <person name="Hillier L."/>
            <person name="Hinrichs A.S."/>
            <person name="Holmes I."/>
            <person name="Hoskins R.A."/>
            <person name="Hubisz M.J."/>
            <person name="Hultmark D."/>
            <person name="Huntley M.A."/>
            <person name="Jaffe D.B."/>
            <person name="Jagadeeshan S."/>
            <person name="Jeck W.R."/>
            <person name="Johnson J."/>
            <person name="Jones C.D."/>
            <person name="Jordan W.C."/>
            <person name="Karpen G.H."/>
            <person name="Kataoka E."/>
            <person name="Keightley P.D."/>
            <person name="Kheradpour P."/>
            <person name="Kirkness E.F."/>
            <person name="Koerich L.B."/>
            <person name="Kristiansen K."/>
            <person name="Kudrna D."/>
            <person name="Kulathinal R.J."/>
            <person name="Kumar S."/>
            <person name="Kwok R."/>
            <person name="Lander E."/>
            <person name="Langley C.H."/>
            <person name="Lapoint R."/>
            <person name="Lazzaro B.P."/>
            <person name="Lee S.J."/>
            <person name="Levesque L."/>
            <person name="Li R."/>
            <person name="Lin C.F."/>
            <person name="Lin M.F."/>
            <person name="Lindblad-Toh K."/>
            <person name="Llopart A."/>
            <person name="Long M."/>
            <person name="Low L."/>
            <person name="Lozovsky E."/>
            <person name="Lu J."/>
            <person name="Luo M."/>
            <person name="Machado C.A."/>
            <person name="Makalowski W."/>
            <person name="Marzo M."/>
            <person name="Matsuda M."/>
            <person name="Matzkin L."/>
            <person name="McAllister B."/>
            <person name="McBride C.S."/>
            <person name="McKernan B."/>
            <person name="McKernan K."/>
            <person name="Mendez-Lago M."/>
            <person name="Minx P."/>
            <person name="Mollenhauer M.U."/>
            <person name="Montooth K."/>
            <person name="Mount S.M."/>
            <person name="Mu X."/>
            <person name="Myers E."/>
            <person name="Negre B."/>
            <person name="Newfeld S."/>
            <person name="Nielsen R."/>
            <person name="Noor M.A."/>
            <person name="O'Grady P."/>
            <person name="Pachter L."/>
            <person name="Papaceit M."/>
            <person name="Parisi M.J."/>
            <person name="Parisi M."/>
            <person name="Parts L."/>
            <person name="Pedersen J.S."/>
            <person name="Pesole G."/>
            <person name="Phillippy A.M."/>
            <person name="Ponting C.P."/>
            <person name="Pop M."/>
            <person name="Porcelli D."/>
            <person name="Powell J.R."/>
            <person name="Prohaska S."/>
            <person name="Pruitt K."/>
            <person name="Puig M."/>
            <person name="Quesneville H."/>
            <person name="Ram K.R."/>
            <person name="Rand D."/>
            <person name="Rasmussen M.D."/>
            <person name="Reed L.K."/>
            <person name="Reenan R."/>
            <person name="Reily A."/>
            <person name="Remington K.A."/>
            <person name="Rieger T.T."/>
            <person name="Ritchie M.G."/>
            <person name="Robin C."/>
            <person name="Rogers Y.H."/>
            <person name="Rohde C."/>
            <person name="Rozas J."/>
            <person name="Rubenfield M.J."/>
            <person name="Ruiz A."/>
            <person name="Russo S."/>
            <person name="Salzberg S.L."/>
            <person name="Sanchez-Gracia A."/>
            <person name="Saranga D.J."/>
            <person name="Sato H."/>
            <person name="Schaeffer S.W."/>
            <person name="Schatz M.C."/>
            <person name="Schlenke T."/>
            <person name="Schwartz R."/>
            <person name="Segarra C."/>
            <person name="Singh R.S."/>
            <person name="Sirot L."/>
            <person name="Sirota M."/>
            <person name="Sisneros N.B."/>
            <person name="Smith C.D."/>
            <person name="Smith T.F."/>
            <person name="Spieth J."/>
            <person name="Stage D.E."/>
            <person name="Stark A."/>
            <person name="Stephan W."/>
            <person name="Strausberg R.L."/>
            <person name="Strempel S."/>
            <person name="Sturgill D."/>
            <person name="Sutton G."/>
            <person name="Sutton G.G."/>
            <person name="Tao W."/>
            <person name="Teichmann S."/>
            <person name="Tobari Y.N."/>
            <person name="Tomimura Y."/>
            <person name="Tsolas J.M."/>
            <person name="Valente V.L."/>
            <person name="Venter E."/>
            <person name="Venter J.C."/>
            <person name="Vicario S."/>
            <person name="Vieira F.G."/>
            <person name="Vilella A.J."/>
            <person name="Villasante A."/>
            <person name="Walenz B."/>
            <person name="Wang J."/>
            <person name="Wasserman M."/>
            <person name="Watts T."/>
            <person name="Wilson D."/>
            <person name="Wilson R.K."/>
            <person name="Wing R.A."/>
            <person name="Wolfner M.F."/>
            <person name="Wong A."/>
            <person name="Wong G.K."/>
            <person name="Wu C.I."/>
            <person name="Wu G."/>
            <person name="Yamamoto D."/>
            <person name="Yang H.P."/>
            <person name="Yang S.P."/>
            <person name="Yorke J.A."/>
            <person name="Yoshida K."/>
            <person name="Zdobnov E."/>
            <person name="Zhang P."/>
            <person name="Zhang Y."/>
            <person name="Zimin A.V."/>
            <person name="Baldwin J."/>
            <person name="Abdouelleil A."/>
            <person name="Abdulkadir J."/>
            <person name="Abebe A."/>
            <person name="Abera B."/>
            <person name="Abreu J."/>
            <person name="Acer S.C."/>
            <person name="Aftuck L."/>
            <person name="Alexander A."/>
            <person name="An P."/>
            <person name="Anderson E."/>
            <person name="Anderson S."/>
            <person name="Arachi H."/>
            <person name="Azer M."/>
            <person name="Bachantsang P."/>
            <person name="Barry A."/>
            <person name="Bayul T."/>
            <person name="Berlin A."/>
            <person name="Bessette D."/>
            <person name="Bloom T."/>
            <person name="Blye J."/>
            <person name="Boguslavskiy L."/>
            <person name="Bonnet C."/>
            <person name="Boukhgalter B."/>
            <person name="Bourzgui I."/>
            <person name="Brown A."/>
            <person name="Cahill P."/>
            <person name="Channer S."/>
            <person name="Cheshatsang Y."/>
            <person name="Chuda L."/>
            <person name="Citroen M."/>
            <person name="Collymore A."/>
            <person name="Cooke P."/>
            <person name="Costello M."/>
            <person name="D'Aco K."/>
            <person name="Daza R."/>
            <person name="De Haan G."/>
            <person name="DeGray S."/>
            <person name="DeMaso C."/>
            <person name="Dhargay N."/>
            <person name="Dooley K."/>
            <person name="Dooley E."/>
            <person name="Doricent M."/>
            <person name="Dorje P."/>
            <person name="Dorjee K."/>
            <person name="Dupes A."/>
            <person name="Elong R."/>
            <person name="Falk J."/>
            <person name="Farina A."/>
            <person name="Faro S."/>
            <person name="Ferguson D."/>
            <person name="Fisher S."/>
            <person name="Foley C.D."/>
            <person name="Franke A."/>
            <person name="Friedrich D."/>
            <person name="Gadbois L."/>
            <person name="Gearin G."/>
            <person name="Gearin C.R."/>
            <person name="Giannoukos G."/>
            <person name="Goode T."/>
            <person name="Graham J."/>
            <person name="Grandbois E."/>
            <person name="Grewal S."/>
            <person name="Gyaltsen K."/>
            <person name="Hafez N."/>
            <person name="Hagos B."/>
            <person name="Hall J."/>
            <person name="Henson C."/>
            <person name="Hollinger A."/>
            <person name="Honan T."/>
            <person name="Huard M.D."/>
            <person name="Hughes L."/>
            <person name="Hurhula B."/>
            <person name="Husby M.E."/>
            <person name="Kamat A."/>
            <person name="Kanga B."/>
            <person name="Kashin S."/>
            <person name="Khazanovich D."/>
            <person name="Kisner P."/>
            <person name="Lance K."/>
            <person name="Lara M."/>
            <person name="Lee W."/>
            <person name="Lennon N."/>
            <person name="Letendre F."/>
            <person name="LeVine R."/>
            <person name="Lipovsky A."/>
            <person name="Liu X."/>
            <person name="Liu J."/>
            <person name="Liu S."/>
            <person name="Lokyitsang T."/>
            <person name="Lokyitsang Y."/>
            <person name="Lubonja R."/>
            <person name="Lui A."/>
            <person name="MacDonald P."/>
            <person name="Magnisalis V."/>
            <person name="Maru K."/>
            <person name="Matthews C."/>
            <person name="McCusker W."/>
            <person name="McDonough S."/>
            <person name="Mehta T."/>
            <person name="Meldrim J."/>
            <person name="Meneus L."/>
            <person name="Mihai O."/>
            <person name="Mihalev A."/>
            <person name="Mihova T."/>
            <person name="Mittelman R."/>
            <person name="Mlenga V."/>
            <person name="Montmayeur A."/>
            <person name="Mulrain L."/>
            <person name="Navidi A."/>
            <person name="Naylor J."/>
            <person name="Negash T."/>
            <person name="Nguyen T."/>
            <person name="Nguyen N."/>
            <person name="Nicol R."/>
            <person name="Norbu C."/>
            <person name="Norbu N."/>
            <person name="Novod N."/>
            <person name="O'Neill B."/>
            <person name="Osman S."/>
            <person name="Markiewicz E."/>
            <person name="Oyono O.L."/>
            <person name="Patti C."/>
            <person name="Phunkhang P."/>
            <person name="Pierre F."/>
            <person name="Priest M."/>
            <person name="Raghuraman S."/>
            <person name="Rege F."/>
            <person name="Reyes R."/>
            <person name="Rise C."/>
            <person name="Rogov P."/>
            <person name="Ross K."/>
            <person name="Ryan E."/>
            <person name="Settipalli S."/>
            <person name="Shea T."/>
            <person name="Sherpa N."/>
            <person name="Shi L."/>
            <person name="Shih D."/>
            <person name="Sparrow T."/>
            <person name="Spaulding J."/>
            <person name="Stalker J."/>
            <person name="Stange-Thomann N."/>
            <person name="Stavropoulos S."/>
            <person name="Stone C."/>
            <person name="Strader C."/>
            <person name="Tesfaye S."/>
            <person name="Thomson T."/>
            <person name="Thoulutsang Y."/>
            <person name="Thoulutsang D."/>
            <person name="Topham K."/>
            <person name="Topping I."/>
            <person name="Tsamla T."/>
            <person name="Vassiliev H."/>
            <person name="Vo A."/>
            <person name="Wangchuk T."/>
            <person name="Wangdi T."/>
            <person name="Weiand M."/>
            <person name="Wilkinson J."/>
            <person name="Wilson A."/>
            <person name="Yadav S."/>
            <person name="Young G."/>
            <person name="Yu Q."/>
            <person name="Zembek L."/>
            <person name="Zhong D."/>
            <person name="Zimmer A."/>
            <person name="Zwirko Z."/>
            <person name="Jaffe D.B."/>
            <person name="Alvarez P."/>
            <person name="Brockman W."/>
            <person name="Butler J."/>
            <person name="Chin C."/>
            <person name="Gnerre S."/>
            <person name="Grabherr M."/>
            <person name="Kleber M."/>
            <person name="Mauceli E."/>
            <person name="MacCallum I."/>
        </authorList>
    </citation>
    <scope>NUCLEOTIDE SEQUENCE [LARGE SCALE GENOMIC DNA]</scope>
    <source>
        <strain evidence="16 17">TSC#14021-0224.01</strain>
    </source>
</reference>
<keyword evidence="6 13" id="KW-1133">Transmembrane helix</keyword>
<keyword evidence="4 13" id="KW-0812">Transmembrane</keyword>
<dbReference type="eggNOG" id="KOG4193">
    <property type="taxonomic scope" value="Eukaryota"/>
</dbReference>
<feature type="domain" description="G-protein coupled receptors family 2 profile 2" evidence="15">
    <location>
        <begin position="203"/>
        <end position="387"/>
    </location>
</feature>
<evidence type="ECO:0000256" key="12">
    <source>
        <dbReference type="ARBA" id="ARBA00023224"/>
    </source>
</evidence>
<keyword evidence="3" id="KW-1003">Cell membrane</keyword>
<dbReference type="GO" id="GO:0007166">
    <property type="term" value="P:cell surface receptor signaling pathway"/>
    <property type="evidence" value="ECO:0007669"/>
    <property type="project" value="InterPro"/>
</dbReference>
<proteinExistence type="inferred from homology"/>
<feature type="transmembrane region" description="Helical" evidence="13">
    <location>
        <begin position="240"/>
        <end position="261"/>
    </location>
</feature>
<dbReference type="InterPro" id="IPR044860">
    <property type="entry name" value="Methusela_ecto_dom_1"/>
</dbReference>
<evidence type="ECO:0000256" key="4">
    <source>
        <dbReference type="ARBA" id="ARBA00022692"/>
    </source>
</evidence>
<dbReference type="Gene3D" id="2.170.180.11">
    <property type="entry name" value="Methuselah ectodomain, domain 2"/>
    <property type="match status" value="1"/>
</dbReference>
<keyword evidence="8 13" id="KW-0472">Membrane</keyword>
<dbReference type="PROSITE" id="PS50261">
    <property type="entry name" value="G_PROTEIN_RECEP_F2_4"/>
    <property type="match status" value="1"/>
</dbReference>
<dbReference type="KEGG" id="der:6543800"/>
<evidence type="ECO:0000256" key="8">
    <source>
        <dbReference type="ARBA" id="ARBA00023136"/>
    </source>
</evidence>
<dbReference type="EMBL" id="CH954178">
    <property type="protein sequence ID" value="EDV50385.2"/>
    <property type="molecule type" value="Genomic_DNA"/>
</dbReference>
<dbReference type="CDD" id="cd15039">
    <property type="entry name" value="7tmB3_Methuselah-like"/>
    <property type="match status" value="1"/>
</dbReference>
<dbReference type="PANTHER" id="PTHR47154:SF2">
    <property type="entry name" value="G-PROTEIN COUPLED RECEPTOR MTH-RELATED"/>
    <property type="match status" value="1"/>
</dbReference>
<evidence type="ECO:0000256" key="9">
    <source>
        <dbReference type="ARBA" id="ARBA00023157"/>
    </source>
</evidence>
<name>B3NF43_DROER</name>
<evidence type="ECO:0000256" key="1">
    <source>
        <dbReference type="ARBA" id="ARBA00004651"/>
    </source>
</evidence>
<comment type="subcellular location">
    <subcellularLocation>
        <location evidence="1">Cell membrane</location>
        <topology evidence="1">Multi-pass membrane protein</topology>
    </subcellularLocation>
</comment>
<evidence type="ECO:0000256" key="11">
    <source>
        <dbReference type="ARBA" id="ARBA00023180"/>
    </source>
</evidence>
<dbReference type="InterPro" id="IPR051384">
    <property type="entry name" value="Mth_GPCR"/>
</dbReference>
<comment type="similarity">
    <text evidence="2">Belongs to the G-protein coupled receptor 2 family. Mth subfamily.</text>
</comment>
<keyword evidence="11" id="KW-0325">Glycoprotein</keyword>
<dbReference type="GO" id="GO:0008528">
    <property type="term" value="F:G protein-coupled peptide receptor activity"/>
    <property type="evidence" value="ECO:0007669"/>
    <property type="project" value="TreeGrafter"/>
</dbReference>
<evidence type="ECO:0000313" key="16">
    <source>
        <dbReference type="EMBL" id="EDV50385.2"/>
    </source>
</evidence>
<dbReference type="InterPro" id="IPR036272">
    <property type="entry name" value="Methuselah_N_sf"/>
</dbReference>
<dbReference type="InterPro" id="IPR017981">
    <property type="entry name" value="GPCR_2-like_7TM"/>
</dbReference>
<evidence type="ECO:0000313" key="17">
    <source>
        <dbReference type="Proteomes" id="UP000008711"/>
    </source>
</evidence>
<feature type="transmembrane region" description="Helical" evidence="13">
    <location>
        <begin position="358"/>
        <end position="383"/>
    </location>
</feature>
<dbReference type="OrthoDB" id="7857589at2759"/>
<keyword evidence="9" id="KW-1015">Disulfide bond</keyword>
<reference evidence="16 17" key="2">
    <citation type="journal article" date="2008" name="Bioinformatics">
        <title>Assembly reconciliation.</title>
        <authorList>
            <person name="Zimin A.V."/>
            <person name="Smith D.R."/>
            <person name="Sutton G."/>
            <person name="Yorke J.A."/>
        </authorList>
    </citation>
    <scope>NUCLEOTIDE SEQUENCE [LARGE SCALE GENOMIC DNA]</scope>
    <source>
        <strain evidence="16 17">TSC#14021-0224.01</strain>
    </source>
</reference>
<evidence type="ECO:0000256" key="7">
    <source>
        <dbReference type="ARBA" id="ARBA00023040"/>
    </source>
</evidence>
<feature type="transmembrane region" description="Helical" evidence="13">
    <location>
        <begin position="451"/>
        <end position="467"/>
    </location>
</feature>
<dbReference type="HOGENOM" id="CLU_002753_3_0_1"/>
<evidence type="ECO:0000256" key="6">
    <source>
        <dbReference type="ARBA" id="ARBA00022989"/>
    </source>
</evidence>
<dbReference type="FunFam" id="2.30.160.11:FF:000001">
    <property type="entry name" value="G-protein coupled receptor Mth"/>
    <property type="match status" value="1"/>
</dbReference>
<evidence type="ECO:0000256" key="3">
    <source>
        <dbReference type="ARBA" id="ARBA00022475"/>
    </source>
</evidence>
<organism evidence="16 17">
    <name type="scientific">Drosophila erecta</name>
    <name type="common">Fruit fly</name>
    <dbReference type="NCBI Taxonomy" id="7220"/>
    <lineage>
        <taxon>Eukaryota</taxon>
        <taxon>Metazoa</taxon>
        <taxon>Ecdysozoa</taxon>
        <taxon>Arthropoda</taxon>
        <taxon>Hexapoda</taxon>
        <taxon>Insecta</taxon>
        <taxon>Pterygota</taxon>
        <taxon>Neoptera</taxon>
        <taxon>Endopterygota</taxon>
        <taxon>Diptera</taxon>
        <taxon>Brachycera</taxon>
        <taxon>Muscomorpha</taxon>
        <taxon>Ephydroidea</taxon>
        <taxon>Drosophilidae</taxon>
        <taxon>Drosophila</taxon>
        <taxon>Sophophora</taxon>
    </lineage>
</organism>